<evidence type="ECO:0000313" key="3">
    <source>
        <dbReference type="Proteomes" id="UP001218188"/>
    </source>
</evidence>
<proteinExistence type="predicted"/>
<evidence type="ECO:0000256" key="1">
    <source>
        <dbReference type="SAM" id="MobiDB-lite"/>
    </source>
</evidence>
<protein>
    <submittedName>
        <fullName evidence="2">Uncharacterized protein</fullName>
    </submittedName>
</protein>
<sequence length="560" mass="62221">MAIAGFKIFHGYGQDFHSGGALGPGRNPPDSYYIDPNYKEVLDRRTDSKARGHDQSGEDLRNVYRQFRPECRDGLTQRRRHDSCVGTSREVKRLGLDVLGIRWSSVCWRVLTAGGGGLYLAFAEKMVLLESSAGVPGEMVHYRAPRNQQRERIDDGGRDVGSLRRGFHGSGLPKLQRQESARQDADMGQAERNTDLEEGRKEGVNFIAIGRIHVSCKGKRQLGLKSTACVALNYKTRQEQRSTRGPGAGAGRRQKPRQEQLVVRLGPGAGAGCLWSDLALVPALVVFTRPPFEFMISNGPDRVGDQVGPQAAPDPDEVPTYQVGPRGAPDEVSEARTESDHKLLLTRFLSRSRTKPDHKLLLTSQFKSEVAGAVDNEIWGATGPLRRRLRRLRGQTDMERASAQRLWIEAEINNAVSVSFGHSNRGADLHHYDLAPPALLGFNFRANTERARHSRRRFYPRAVQELLSAPADSSTRKVPHLQLGARMESSHISFSGAADPEGLVPVNSYRLEFRSAHISMVLKSLSHTHHRPVPDLQDLVGPPSNCKIDRNYAYTKISED</sequence>
<comment type="caution">
    <text evidence="2">The sequence shown here is derived from an EMBL/GenBank/DDBJ whole genome shotgun (WGS) entry which is preliminary data.</text>
</comment>
<dbReference type="AlphaFoldDB" id="A0AAD6SQB4"/>
<organism evidence="2 3">
    <name type="scientific">Mycena alexandri</name>
    <dbReference type="NCBI Taxonomy" id="1745969"/>
    <lineage>
        <taxon>Eukaryota</taxon>
        <taxon>Fungi</taxon>
        <taxon>Dikarya</taxon>
        <taxon>Basidiomycota</taxon>
        <taxon>Agaricomycotina</taxon>
        <taxon>Agaricomycetes</taxon>
        <taxon>Agaricomycetidae</taxon>
        <taxon>Agaricales</taxon>
        <taxon>Marasmiineae</taxon>
        <taxon>Mycenaceae</taxon>
        <taxon>Mycena</taxon>
    </lineage>
</organism>
<feature type="region of interest" description="Disordered" evidence="1">
    <location>
        <begin position="147"/>
        <end position="197"/>
    </location>
</feature>
<feature type="compositionally biased region" description="Basic and acidic residues" evidence="1">
    <location>
        <begin position="176"/>
        <end position="185"/>
    </location>
</feature>
<evidence type="ECO:0000313" key="2">
    <source>
        <dbReference type="EMBL" id="KAJ7031769.1"/>
    </source>
</evidence>
<gene>
    <name evidence="2" type="ORF">C8F04DRAFT_1185694</name>
</gene>
<dbReference type="EMBL" id="JARJCM010000079">
    <property type="protein sequence ID" value="KAJ7031769.1"/>
    <property type="molecule type" value="Genomic_DNA"/>
</dbReference>
<feature type="region of interest" description="Disordered" evidence="1">
    <location>
        <begin position="237"/>
        <end position="258"/>
    </location>
</feature>
<accession>A0AAD6SQB4</accession>
<feature type="region of interest" description="Disordered" evidence="1">
    <location>
        <begin position="299"/>
        <end position="337"/>
    </location>
</feature>
<name>A0AAD6SQB4_9AGAR</name>
<dbReference type="Proteomes" id="UP001218188">
    <property type="component" value="Unassembled WGS sequence"/>
</dbReference>
<keyword evidence="3" id="KW-1185">Reference proteome</keyword>
<reference evidence="2" key="1">
    <citation type="submission" date="2023-03" db="EMBL/GenBank/DDBJ databases">
        <title>Massive genome expansion in bonnet fungi (Mycena s.s.) driven by repeated elements and novel gene families across ecological guilds.</title>
        <authorList>
            <consortium name="Lawrence Berkeley National Laboratory"/>
            <person name="Harder C.B."/>
            <person name="Miyauchi S."/>
            <person name="Viragh M."/>
            <person name="Kuo A."/>
            <person name="Thoen E."/>
            <person name="Andreopoulos B."/>
            <person name="Lu D."/>
            <person name="Skrede I."/>
            <person name="Drula E."/>
            <person name="Henrissat B."/>
            <person name="Morin E."/>
            <person name="Kohler A."/>
            <person name="Barry K."/>
            <person name="LaButti K."/>
            <person name="Morin E."/>
            <person name="Salamov A."/>
            <person name="Lipzen A."/>
            <person name="Mereny Z."/>
            <person name="Hegedus B."/>
            <person name="Baldrian P."/>
            <person name="Stursova M."/>
            <person name="Weitz H."/>
            <person name="Taylor A."/>
            <person name="Grigoriev I.V."/>
            <person name="Nagy L.G."/>
            <person name="Martin F."/>
            <person name="Kauserud H."/>
        </authorList>
    </citation>
    <scope>NUCLEOTIDE SEQUENCE</scope>
    <source>
        <strain evidence="2">CBHHK200</strain>
    </source>
</reference>
<feature type="compositionally biased region" description="Basic and acidic residues" evidence="1">
    <location>
        <begin position="148"/>
        <end position="162"/>
    </location>
</feature>